<keyword evidence="1" id="KW-0732">Signal</keyword>
<accession>A0AAE0MX57</accession>
<keyword evidence="3" id="KW-1185">Reference proteome</keyword>
<comment type="caution">
    <text evidence="2">The sequence shown here is derived from an EMBL/GenBank/DDBJ whole genome shotgun (WGS) entry which is preliminary data.</text>
</comment>
<protein>
    <recommendedName>
        <fullName evidence="4">Secreted protein</fullName>
    </recommendedName>
</protein>
<evidence type="ECO:0000313" key="2">
    <source>
        <dbReference type="EMBL" id="KAK3356165.1"/>
    </source>
</evidence>
<evidence type="ECO:0000313" key="3">
    <source>
        <dbReference type="Proteomes" id="UP001278500"/>
    </source>
</evidence>
<feature type="chain" id="PRO_5042192475" description="Secreted protein" evidence="1">
    <location>
        <begin position="19"/>
        <end position="190"/>
    </location>
</feature>
<proteinExistence type="predicted"/>
<name>A0AAE0MX57_9PEZI</name>
<evidence type="ECO:0008006" key="4">
    <source>
        <dbReference type="Google" id="ProtNLM"/>
    </source>
</evidence>
<dbReference type="GeneID" id="87868442"/>
<dbReference type="Proteomes" id="UP001278500">
    <property type="component" value="Unassembled WGS sequence"/>
</dbReference>
<organism evidence="2 3">
    <name type="scientific">Neurospora tetraspora</name>
    <dbReference type="NCBI Taxonomy" id="94610"/>
    <lineage>
        <taxon>Eukaryota</taxon>
        <taxon>Fungi</taxon>
        <taxon>Dikarya</taxon>
        <taxon>Ascomycota</taxon>
        <taxon>Pezizomycotina</taxon>
        <taxon>Sordariomycetes</taxon>
        <taxon>Sordariomycetidae</taxon>
        <taxon>Sordariales</taxon>
        <taxon>Sordariaceae</taxon>
        <taxon>Neurospora</taxon>
    </lineage>
</organism>
<reference evidence="2" key="1">
    <citation type="journal article" date="2023" name="Mol. Phylogenet. Evol.">
        <title>Genome-scale phylogeny and comparative genomics of the fungal order Sordariales.</title>
        <authorList>
            <person name="Hensen N."/>
            <person name="Bonometti L."/>
            <person name="Westerberg I."/>
            <person name="Brannstrom I.O."/>
            <person name="Guillou S."/>
            <person name="Cros-Aarteil S."/>
            <person name="Calhoun S."/>
            <person name="Haridas S."/>
            <person name="Kuo A."/>
            <person name="Mondo S."/>
            <person name="Pangilinan J."/>
            <person name="Riley R."/>
            <person name="LaButti K."/>
            <person name="Andreopoulos B."/>
            <person name="Lipzen A."/>
            <person name="Chen C."/>
            <person name="Yan M."/>
            <person name="Daum C."/>
            <person name="Ng V."/>
            <person name="Clum A."/>
            <person name="Steindorff A."/>
            <person name="Ohm R.A."/>
            <person name="Martin F."/>
            <person name="Silar P."/>
            <person name="Natvig D.O."/>
            <person name="Lalanne C."/>
            <person name="Gautier V."/>
            <person name="Ament-Velasquez S.L."/>
            <person name="Kruys A."/>
            <person name="Hutchinson M.I."/>
            <person name="Powell A.J."/>
            <person name="Barry K."/>
            <person name="Miller A.N."/>
            <person name="Grigoriev I.V."/>
            <person name="Debuchy R."/>
            <person name="Gladieux P."/>
            <person name="Hiltunen Thoren M."/>
            <person name="Johannesson H."/>
        </authorList>
    </citation>
    <scope>NUCLEOTIDE SEQUENCE</scope>
    <source>
        <strain evidence="2">CBS 560.94</strain>
    </source>
</reference>
<sequence length="190" mass="21785">MSAVPSFLLHSLITASRGASETNVVELVVGYICPVNESQLGLSRSSSSLIITLHILQFQYMSSCPATITQYLSYFTSSSFIPRRRYNSTWLSDFVCLRSHLLFLPQHLPAFQTHFPLRLSLLFLRVLIDEPSPPTVRRFLGIKTRKKYHPGPFHPPRLCPRPIRPSLHHTETFLLVLIECMYETATKENR</sequence>
<dbReference type="AlphaFoldDB" id="A0AAE0MX57"/>
<evidence type="ECO:0000256" key="1">
    <source>
        <dbReference type="SAM" id="SignalP"/>
    </source>
</evidence>
<dbReference type="EMBL" id="JAUEPP010000001">
    <property type="protein sequence ID" value="KAK3356165.1"/>
    <property type="molecule type" value="Genomic_DNA"/>
</dbReference>
<feature type="signal peptide" evidence="1">
    <location>
        <begin position="1"/>
        <end position="18"/>
    </location>
</feature>
<dbReference type="RefSeq" id="XP_062687542.1">
    <property type="nucleotide sequence ID" value="XM_062831288.1"/>
</dbReference>
<gene>
    <name evidence="2" type="ORF">B0H65DRAFT_69946</name>
</gene>
<reference evidence="2" key="2">
    <citation type="submission" date="2023-06" db="EMBL/GenBank/DDBJ databases">
        <authorList>
            <consortium name="Lawrence Berkeley National Laboratory"/>
            <person name="Haridas S."/>
            <person name="Hensen N."/>
            <person name="Bonometti L."/>
            <person name="Westerberg I."/>
            <person name="Brannstrom I.O."/>
            <person name="Guillou S."/>
            <person name="Cros-Aarteil S."/>
            <person name="Calhoun S."/>
            <person name="Kuo A."/>
            <person name="Mondo S."/>
            <person name="Pangilinan J."/>
            <person name="Riley R."/>
            <person name="Labutti K."/>
            <person name="Andreopoulos B."/>
            <person name="Lipzen A."/>
            <person name="Chen C."/>
            <person name="Yanf M."/>
            <person name="Daum C."/>
            <person name="Ng V."/>
            <person name="Clum A."/>
            <person name="Steindorff A."/>
            <person name="Ohm R."/>
            <person name="Martin F."/>
            <person name="Silar P."/>
            <person name="Natvig D."/>
            <person name="Lalanne C."/>
            <person name="Gautier V."/>
            <person name="Ament-Velasquez S.L."/>
            <person name="Kruys A."/>
            <person name="Hutchinson M.I."/>
            <person name="Powell A.J."/>
            <person name="Barry K."/>
            <person name="Miller A.N."/>
            <person name="Grigoriev I.V."/>
            <person name="Debuchy R."/>
            <person name="Gladieux P."/>
            <person name="Thoren M.H."/>
            <person name="Johannesson H."/>
        </authorList>
    </citation>
    <scope>NUCLEOTIDE SEQUENCE</scope>
    <source>
        <strain evidence="2">CBS 560.94</strain>
    </source>
</reference>